<name>A0ACC3TMV2_9ASCO</name>
<dbReference type="EMBL" id="MU970081">
    <property type="protein sequence ID" value="KAK9322222.1"/>
    <property type="molecule type" value="Genomic_DNA"/>
</dbReference>
<accession>A0ACC3TMV2</accession>
<sequence>MSSPLKRLRHGRHEDAALGAPIDSPIKRDKKRKWQVYADDEPIAPPDSLNSIIQKLSMPRHRVQVAVDYANDKNSNTEVQAYAKLAGSTWTYYVRELRVTIGRFSEPVSGHEDTTERVDIDLGPAKVVSRRHAVVRYDLNSRSWVISISGRNGVKIDGRLFKDGKTVELHSGNILDIGGVQMMFVLPDQVPELEHGEGDGLDEFEDQEMITSNMPVQNSSVAYPKGVAIITKPQVRGVETIDNTYNDLSLDEAKDIKPPYSYATMISQAILSSPEGKLTLASIYAWISDHYSFYRHAKSGWQNSIRHNLSLNKAFQKVPRATDEPGKGMKWQINPDYRDEYIRKLADKELSRRRGAAMFQSTQSASHQIGATTASYGTPPKQTPGNDIASFDSSATSLPPPSNSATRNSRKYKSFISEGYGEDNDIGMTSNLREKTSFHSSGTITPSPNRTNLNSLLEYSPEKLTTVNRLESNSIRGSTGVSNANDPPGSILPAPAAGSPISMGLRSNNTTKTPIVNRQSDALSLAPPTSAQQQLPSSYLPNSSPAPFWRFMQLSSTPAKPSEYSPTKFSSPPVSANEQSSVQNQPTPSPYNARHQEQTQPRQASPPRVANGNATIFDVVAAATANAPTADEGLGDLQGVDLARFLIIEGLNK</sequence>
<gene>
    <name evidence="1" type="ORF">V1517DRAFT_142339</name>
</gene>
<organism evidence="1 2">
    <name type="scientific">Lipomyces orientalis</name>
    <dbReference type="NCBI Taxonomy" id="1233043"/>
    <lineage>
        <taxon>Eukaryota</taxon>
        <taxon>Fungi</taxon>
        <taxon>Dikarya</taxon>
        <taxon>Ascomycota</taxon>
        <taxon>Saccharomycotina</taxon>
        <taxon>Lipomycetes</taxon>
        <taxon>Lipomycetales</taxon>
        <taxon>Lipomycetaceae</taxon>
        <taxon>Lipomyces</taxon>
    </lineage>
</organism>
<evidence type="ECO:0000313" key="2">
    <source>
        <dbReference type="Proteomes" id="UP001489719"/>
    </source>
</evidence>
<protein>
    <submittedName>
        <fullName evidence="1">Fork head domain-containing protein</fullName>
    </submittedName>
</protein>
<dbReference type="Proteomes" id="UP001489719">
    <property type="component" value="Unassembled WGS sequence"/>
</dbReference>
<evidence type="ECO:0000313" key="1">
    <source>
        <dbReference type="EMBL" id="KAK9322222.1"/>
    </source>
</evidence>
<keyword evidence="2" id="KW-1185">Reference proteome</keyword>
<comment type="caution">
    <text evidence="1">The sequence shown here is derived from an EMBL/GenBank/DDBJ whole genome shotgun (WGS) entry which is preliminary data.</text>
</comment>
<reference evidence="2" key="1">
    <citation type="journal article" date="2024" name="Front. Bioeng. Biotechnol.">
        <title>Genome-scale model development and genomic sequencing of the oleaginous clade Lipomyces.</title>
        <authorList>
            <person name="Czajka J.J."/>
            <person name="Han Y."/>
            <person name="Kim J."/>
            <person name="Mondo S.J."/>
            <person name="Hofstad B.A."/>
            <person name="Robles A."/>
            <person name="Haridas S."/>
            <person name="Riley R."/>
            <person name="LaButti K."/>
            <person name="Pangilinan J."/>
            <person name="Andreopoulos W."/>
            <person name="Lipzen A."/>
            <person name="Yan J."/>
            <person name="Wang M."/>
            <person name="Ng V."/>
            <person name="Grigoriev I.V."/>
            <person name="Spatafora J.W."/>
            <person name="Magnuson J.K."/>
            <person name="Baker S.E."/>
            <person name="Pomraning K.R."/>
        </authorList>
    </citation>
    <scope>NUCLEOTIDE SEQUENCE [LARGE SCALE GENOMIC DNA]</scope>
    <source>
        <strain evidence="2">CBS 10300</strain>
    </source>
</reference>
<proteinExistence type="predicted"/>